<dbReference type="EC" id="3.1.1.3" evidence="7"/>
<comment type="subcellular location">
    <subcellularLocation>
        <location evidence="1">Secreted</location>
    </subcellularLocation>
</comment>
<dbReference type="PRINTS" id="PR00823">
    <property type="entry name" value="PANCLIPASE"/>
</dbReference>
<dbReference type="InterPro" id="IPR013818">
    <property type="entry name" value="Lipase"/>
</dbReference>
<dbReference type="Proteomes" id="UP000683360">
    <property type="component" value="Unassembled WGS sequence"/>
</dbReference>
<dbReference type="OrthoDB" id="199913at2759"/>
<dbReference type="PRINTS" id="PR00821">
    <property type="entry name" value="TAGLIPASE"/>
</dbReference>
<keyword evidence="8" id="KW-1185">Reference proteome</keyword>
<dbReference type="GO" id="GO:0004806">
    <property type="term" value="F:triacylglycerol lipase activity"/>
    <property type="evidence" value="ECO:0007669"/>
    <property type="project" value="UniProtKB-EC"/>
</dbReference>
<reference evidence="7" key="1">
    <citation type="submission" date="2021-03" db="EMBL/GenBank/DDBJ databases">
        <authorList>
            <person name="Bekaert M."/>
        </authorList>
    </citation>
    <scope>NUCLEOTIDE SEQUENCE</scope>
</reference>
<comment type="similarity">
    <text evidence="2 5">Belongs to the AB hydrolase superfamily. Lipase family.</text>
</comment>
<evidence type="ECO:0000256" key="2">
    <source>
        <dbReference type="ARBA" id="ARBA00010701"/>
    </source>
</evidence>
<feature type="domain" description="Lipase" evidence="6">
    <location>
        <begin position="8"/>
        <end position="166"/>
    </location>
</feature>
<dbReference type="SUPFAM" id="SSF53474">
    <property type="entry name" value="alpha/beta-Hydrolases"/>
    <property type="match status" value="1"/>
</dbReference>
<evidence type="ECO:0000256" key="5">
    <source>
        <dbReference type="RuleBase" id="RU004262"/>
    </source>
</evidence>
<dbReference type="GO" id="GO:0005615">
    <property type="term" value="C:extracellular space"/>
    <property type="evidence" value="ECO:0007669"/>
    <property type="project" value="TreeGrafter"/>
</dbReference>
<comment type="caution">
    <text evidence="7">The sequence shown here is derived from an EMBL/GenBank/DDBJ whole genome shotgun (WGS) entry which is preliminary data.</text>
</comment>
<organism evidence="7 8">
    <name type="scientific">Mytilus edulis</name>
    <name type="common">Blue mussel</name>
    <dbReference type="NCBI Taxonomy" id="6550"/>
    <lineage>
        <taxon>Eukaryota</taxon>
        <taxon>Metazoa</taxon>
        <taxon>Spiralia</taxon>
        <taxon>Lophotrochozoa</taxon>
        <taxon>Mollusca</taxon>
        <taxon>Bivalvia</taxon>
        <taxon>Autobranchia</taxon>
        <taxon>Pteriomorphia</taxon>
        <taxon>Mytilida</taxon>
        <taxon>Mytiloidea</taxon>
        <taxon>Mytilidae</taxon>
        <taxon>Mytilinae</taxon>
        <taxon>Mytilus</taxon>
    </lineage>
</organism>
<keyword evidence="4" id="KW-1015">Disulfide bond</keyword>
<sequence>MQYIFIAKVCYDNIGCFSNEWPFWNTFGILPRSTEENGITFNLYTRINPTNDQVLDPNGPGTSVMSTNFNGAHKTVFIIHGLNEERGDDWIKRMTSFLIQYFDVNVIVVNWKDGANDNYFRAVANTRVVGAVTANMIKLLQRSSSLSLDNVHLVGHSLGAHVAGYVEK</sequence>
<dbReference type="Gene3D" id="3.40.50.1820">
    <property type="entry name" value="alpha/beta hydrolase"/>
    <property type="match status" value="1"/>
</dbReference>
<evidence type="ECO:0000256" key="1">
    <source>
        <dbReference type="ARBA" id="ARBA00004613"/>
    </source>
</evidence>
<dbReference type="PANTHER" id="PTHR11610">
    <property type="entry name" value="LIPASE"/>
    <property type="match status" value="1"/>
</dbReference>
<dbReference type="InterPro" id="IPR029058">
    <property type="entry name" value="AB_hydrolase_fold"/>
</dbReference>
<keyword evidence="7" id="KW-0378">Hydrolase</keyword>
<protein>
    <submittedName>
        <fullName evidence="7">PNLIPRP1</fullName>
        <ecNumber evidence="7">3.1.1.3</ecNumber>
    </submittedName>
</protein>
<evidence type="ECO:0000259" key="6">
    <source>
        <dbReference type="Pfam" id="PF00151"/>
    </source>
</evidence>
<evidence type="ECO:0000313" key="8">
    <source>
        <dbReference type="Proteomes" id="UP000683360"/>
    </source>
</evidence>
<dbReference type="InterPro" id="IPR002331">
    <property type="entry name" value="Lipase_panc"/>
</dbReference>
<evidence type="ECO:0000313" key="7">
    <source>
        <dbReference type="EMBL" id="CAG2232273.1"/>
    </source>
</evidence>
<proteinExistence type="inferred from homology"/>
<dbReference type="AlphaFoldDB" id="A0A8S3TKT7"/>
<dbReference type="EMBL" id="CAJPWZ010002175">
    <property type="protein sequence ID" value="CAG2232273.1"/>
    <property type="molecule type" value="Genomic_DNA"/>
</dbReference>
<keyword evidence="3" id="KW-0964">Secreted</keyword>
<evidence type="ECO:0000256" key="4">
    <source>
        <dbReference type="ARBA" id="ARBA00023157"/>
    </source>
</evidence>
<dbReference type="Pfam" id="PF00151">
    <property type="entry name" value="Lipase"/>
    <property type="match status" value="1"/>
</dbReference>
<dbReference type="GO" id="GO:0016042">
    <property type="term" value="P:lipid catabolic process"/>
    <property type="evidence" value="ECO:0007669"/>
    <property type="project" value="TreeGrafter"/>
</dbReference>
<accession>A0A8S3TKT7</accession>
<dbReference type="PANTHER" id="PTHR11610:SF173">
    <property type="entry name" value="LIPASE DOMAIN-CONTAINING PROTEIN-RELATED"/>
    <property type="match status" value="1"/>
</dbReference>
<gene>
    <name evidence="7" type="ORF">MEDL_45014</name>
</gene>
<name>A0A8S3TKT7_MYTED</name>
<evidence type="ECO:0000256" key="3">
    <source>
        <dbReference type="ARBA" id="ARBA00022525"/>
    </source>
</evidence>
<dbReference type="InterPro" id="IPR000734">
    <property type="entry name" value="TAG_lipase"/>
</dbReference>